<dbReference type="InterPro" id="IPR029041">
    <property type="entry name" value="FAD-linked_oxidoreductase-like"/>
</dbReference>
<keyword evidence="6 8" id="KW-0560">Oxidoreductase</keyword>
<dbReference type="AlphaFoldDB" id="A0A5S4ZN69"/>
<evidence type="ECO:0000313" key="10">
    <source>
        <dbReference type="Proteomes" id="UP000323166"/>
    </source>
</evidence>
<keyword evidence="4 8" id="KW-0285">Flavoprotein</keyword>
<dbReference type="GO" id="GO:0005829">
    <property type="term" value="C:cytosol"/>
    <property type="evidence" value="ECO:0007669"/>
    <property type="project" value="TreeGrafter"/>
</dbReference>
<dbReference type="Proteomes" id="UP000323166">
    <property type="component" value="Unassembled WGS sequence"/>
</dbReference>
<dbReference type="PANTHER" id="PTHR45754:SF3">
    <property type="entry name" value="METHYLENETETRAHYDROFOLATE REDUCTASE (NADPH)"/>
    <property type="match status" value="1"/>
</dbReference>
<dbReference type="InterPro" id="IPR003171">
    <property type="entry name" value="Mehydrof_redctse-like"/>
</dbReference>
<evidence type="ECO:0000313" key="9">
    <source>
        <dbReference type="EMBL" id="TYO92735.1"/>
    </source>
</evidence>
<dbReference type="CDD" id="cd00537">
    <property type="entry name" value="MTHFR"/>
    <property type="match status" value="1"/>
</dbReference>
<evidence type="ECO:0000256" key="6">
    <source>
        <dbReference type="ARBA" id="ARBA00023002"/>
    </source>
</evidence>
<evidence type="ECO:0000256" key="2">
    <source>
        <dbReference type="ARBA" id="ARBA00004777"/>
    </source>
</evidence>
<dbReference type="RefSeq" id="WP_166512786.1">
    <property type="nucleotide sequence ID" value="NZ_VNHM01000025.1"/>
</dbReference>
<dbReference type="EMBL" id="VNHM01000025">
    <property type="protein sequence ID" value="TYO92735.1"/>
    <property type="molecule type" value="Genomic_DNA"/>
</dbReference>
<comment type="caution">
    <text evidence="9">The sequence shown here is derived from an EMBL/GenBank/DDBJ whole genome shotgun (WGS) entry which is preliminary data.</text>
</comment>
<evidence type="ECO:0000256" key="5">
    <source>
        <dbReference type="ARBA" id="ARBA00022827"/>
    </source>
</evidence>
<keyword evidence="10" id="KW-1185">Reference proteome</keyword>
<sequence length="294" mass="31759">MKLCDLFEKGKFVVTGEAAPPKGTNTAKMLSEAAPLKDMVDAVNITDNQSAVVKMGSLAASRCLKDNGIEPVYQLTCRDRNRLAIQSDLLSAAALGIENVLCLTGDHVSLGDHPHAKAVYDLDSVQLLKIASGLNHGKDSSGNELDGSTDFCLGAVVSPCTEPVEMQVIKLEKKIEAGACFIQTQAVYDTRLLEDFMNRLARRNITVPVMVGIVFIKSASMANYMNKNVAGIEVPETIIKEFENTPGDGLKAKSLEITIGLVNAYKDMCQGIHFMPLGWTDMVPEVLKSTGLRP</sequence>
<organism evidence="9 10">
    <name type="scientific">Desulfallas thermosapovorans DSM 6562</name>
    <dbReference type="NCBI Taxonomy" id="1121431"/>
    <lineage>
        <taxon>Bacteria</taxon>
        <taxon>Bacillati</taxon>
        <taxon>Bacillota</taxon>
        <taxon>Clostridia</taxon>
        <taxon>Eubacteriales</taxon>
        <taxon>Desulfallaceae</taxon>
        <taxon>Desulfallas</taxon>
    </lineage>
</organism>
<evidence type="ECO:0000256" key="3">
    <source>
        <dbReference type="ARBA" id="ARBA00006743"/>
    </source>
</evidence>
<keyword evidence="5 8" id="KW-0274">FAD</keyword>
<reference evidence="9 10" key="1">
    <citation type="submission" date="2019-07" db="EMBL/GenBank/DDBJ databases">
        <title>Genomic Encyclopedia of Type Strains, Phase I: the one thousand microbial genomes (KMG-I) project.</title>
        <authorList>
            <person name="Kyrpides N."/>
        </authorList>
    </citation>
    <scope>NUCLEOTIDE SEQUENCE [LARGE SCALE GENOMIC DNA]</scope>
    <source>
        <strain evidence="9 10">DSM 6562</strain>
    </source>
</reference>
<evidence type="ECO:0000256" key="1">
    <source>
        <dbReference type="ARBA" id="ARBA00001974"/>
    </source>
</evidence>
<dbReference type="Pfam" id="PF02219">
    <property type="entry name" value="MTHFR"/>
    <property type="match status" value="1"/>
</dbReference>
<dbReference type="Gene3D" id="3.20.20.220">
    <property type="match status" value="1"/>
</dbReference>
<dbReference type="PANTHER" id="PTHR45754">
    <property type="entry name" value="METHYLENETETRAHYDROFOLATE REDUCTASE"/>
    <property type="match status" value="1"/>
</dbReference>
<evidence type="ECO:0000256" key="4">
    <source>
        <dbReference type="ARBA" id="ARBA00022630"/>
    </source>
</evidence>
<dbReference type="GO" id="GO:0035999">
    <property type="term" value="P:tetrahydrofolate interconversion"/>
    <property type="evidence" value="ECO:0007669"/>
    <property type="project" value="UniProtKB-UniPathway"/>
</dbReference>
<dbReference type="GO" id="GO:0071949">
    <property type="term" value="F:FAD binding"/>
    <property type="evidence" value="ECO:0007669"/>
    <property type="project" value="TreeGrafter"/>
</dbReference>
<comment type="catalytic activity">
    <reaction evidence="7">
        <text>(6S)-5-methyl-5,6,7,8-tetrahydrofolate + NAD(+) = (6R)-5,10-methylene-5,6,7,8-tetrahydrofolate + NADH + H(+)</text>
        <dbReference type="Rhea" id="RHEA:19821"/>
        <dbReference type="ChEBI" id="CHEBI:15378"/>
        <dbReference type="ChEBI" id="CHEBI:15636"/>
        <dbReference type="ChEBI" id="CHEBI:18608"/>
        <dbReference type="ChEBI" id="CHEBI:57540"/>
        <dbReference type="ChEBI" id="CHEBI:57945"/>
        <dbReference type="EC" id="1.5.1.54"/>
    </reaction>
    <physiologicalReaction direction="right-to-left" evidence="7">
        <dbReference type="Rhea" id="RHEA:19823"/>
    </physiologicalReaction>
</comment>
<accession>A0A5S4ZN69</accession>
<evidence type="ECO:0000256" key="7">
    <source>
        <dbReference type="ARBA" id="ARBA00048628"/>
    </source>
</evidence>
<comment type="similarity">
    <text evidence="3 8">Belongs to the methylenetetrahydrofolate reductase family.</text>
</comment>
<dbReference type="SUPFAM" id="SSF51730">
    <property type="entry name" value="FAD-linked oxidoreductase"/>
    <property type="match status" value="1"/>
</dbReference>
<name>A0A5S4ZN69_9FIRM</name>
<dbReference type="GO" id="GO:0009086">
    <property type="term" value="P:methionine biosynthetic process"/>
    <property type="evidence" value="ECO:0007669"/>
    <property type="project" value="TreeGrafter"/>
</dbReference>
<protein>
    <recommendedName>
        <fullName evidence="8">Methylenetetrahydrofolate reductase</fullName>
    </recommendedName>
</protein>
<comment type="pathway">
    <text evidence="2 8">One-carbon metabolism; tetrahydrofolate interconversion.</text>
</comment>
<gene>
    <name evidence="9" type="ORF">LX24_02865</name>
</gene>
<dbReference type="UniPathway" id="UPA00193"/>
<evidence type="ECO:0000256" key="8">
    <source>
        <dbReference type="RuleBase" id="RU003862"/>
    </source>
</evidence>
<comment type="cofactor">
    <cofactor evidence="1 8">
        <name>FAD</name>
        <dbReference type="ChEBI" id="CHEBI:57692"/>
    </cofactor>
</comment>
<proteinExistence type="inferred from homology"/>
<dbReference type="GO" id="GO:0106312">
    <property type="term" value="F:methylenetetrahydrofolate reductase (NADH) activity"/>
    <property type="evidence" value="ECO:0007669"/>
    <property type="project" value="UniProtKB-EC"/>
</dbReference>